<evidence type="ECO:0000259" key="5">
    <source>
        <dbReference type="PROSITE" id="PS50110"/>
    </source>
</evidence>
<name>A0ABY4RZX8_AQUTE</name>
<feature type="domain" description="Response regulatory" evidence="5">
    <location>
        <begin position="8"/>
        <end position="123"/>
    </location>
</feature>
<evidence type="ECO:0000313" key="6">
    <source>
        <dbReference type="EMBL" id="URI06556.1"/>
    </source>
</evidence>
<dbReference type="InterPro" id="IPR001789">
    <property type="entry name" value="Sig_transdc_resp-reg_receiver"/>
</dbReference>
<dbReference type="Proteomes" id="UP001056201">
    <property type="component" value="Chromosome 1"/>
</dbReference>
<dbReference type="EMBL" id="CP097635">
    <property type="protein sequence ID" value="URI06556.1"/>
    <property type="molecule type" value="Genomic_DNA"/>
</dbReference>
<dbReference type="PRINTS" id="PR00038">
    <property type="entry name" value="HTHLUXR"/>
</dbReference>
<dbReference type="PROSITE" id="PS50043">
    <property type="entry name" value="HTH_LUXR_2"/>
    <property type="match status" value="1"/>
</dbReference>
<dbReference type="SMART" id="SM00421">
    <property type="entry name" value="HTH_LUXR"/>
    <property type="match status" value="1"/>
</dbReference>
<organism evidence="6 7">
    <name type="scientific">Aquincola tertiaricarbonis</name>
    <dbReference type="NCBI Taxonomy" id="391953"/>
    <lineage>
        <taxon>Bacteria</taxon>
        <taxon>Pseudomonadati</taxon>
        <taxon>Pseudomonadota</taxon>
        <taxon>Betaproteobacteria</taxon>
        <taxon>Burkholderiales</taxon>
        <taxon>Sphaerotilaceae</taxon>
        <taxon>Aquincola</taxon>
    </lineage>
</organism>
<dbReference type="InterPro" id="IPR058245">
    <property type="entry name" value="NreC/VraR/RcsB-like_REC"/>
</dbReference>
<dbReference type="InterPro" id="IPR016032">
    <property type="entry name" value="Sig_transdc_resp-reg_C-effctor"/>
</dbReference>
<dbReference type="InterPro" id="IPR011006">
    <property type="entry name" value="CheY-like_superfamily"/>
</dbReference>
<dbReference type="InterPro" id="IPR039420">
    <property type="entry name" value="WalR-like"/>
</dbReference>
<dbReference type="SMART" id="SM00448">
    <property type="entry name" value="REC"/>
    <property type="match status" value="1"/>
</dbReference>
<feature type="modified residue" description="4-aspartylphosphate" evidence="3">
    <location>
        <position position="58"/>
    </location>
</feature>
<reference evidence="6" key="1">
    <citation type="submission" date="2022-05" db="EMBL/GenBank/DDBJ databases">
        <title>An RpoN-dependent PEP-CTERM gene is involved in floc formation of an Aquincola tertiaricarbonis strain.</title>
        <authorList>
            <person name="Qiu D."/>
            <person name="Xia M."/>
        </authorList>
    </citation>
    <scope>NUCLEOTIDE SEQUENCE</scope>
    <source>
        <strain evidence="6">RN12</strain>
    </source>
</reference>
<dbReference type="Pfam" id="PF00072">
    <property type="entry name" value="Response_reg"/>
    <property type="match status" value="1"/>
</dbReference>
<keyword evidence="7" id="KW-1185">Reference proteome</keyword>
<dbReference type="Gene3D" id="3.40.50.2300">
    <property type="match status" value="1"/>
</dbReference>
<evidence type="ECO:0000313" key="7">
    <source>
        <dbReference type="Proteomes" id="UP001056201"/>
    </source>
</evidence>
<dbReference type="SUPFAM" id="SSF52172">
    <property type="entry name" value="CheY-like"/>
    <property type="match status" value="1"/>
</dbReference>
<evidence type="ECO:0000259" key="4">
    <source>
        <dbReference type="PROSITE" id="PS50043"/>
    </source>
</evidence>
<keyword evidence="1 3" id="KW-0597">Phosphoprotein</keyword>
<feature type="domain" description="HTH luxR-type" evidence="4">
    <location>
        <begin position="145"/>
        <end position="210"/>
    </location>
</feature>
<sequence>MTLEGGLRILLADDHAVLRAGLRRLFESAGARVVGEAETGEQACRLHAELQPQVLVMDLSMPGMGGIEALRRVRQREAGARVVILSMHESATFATQALRAGALGYVAKSAVADELIEAVRQAAQGRVFVSAAIAQRMASSRSLPAADPATQLSSREFEIFRLLAEGHALDAIAARLYLSSKTVANHQTLIKQKLGVTTPIELVRLAIQHGVVTG</sequence>
<keyword evidence="2" id="KW-0238">DNA-binding</keyword>
<dbReference type="CDD" id="cd17535">
    <property type="entry name" value="REC_NarL-like"/>
    <property type="match status" value="1"/>
</dbReference>
<dbReference type="Pfam" id="PF00196">
    <property type="entry name" value="GerE"/>
    <property type="match status" value="1"/>
</dbReference>
<protein>
    <submittedName>
        <fullName evidence="6">Response regulator transcription factor</fullName>
    </submittedName>
</protein>
<dbReference type="InterPro" id="IPR000792">
    <property type="entry name" value="Tscrpt_reg_LuxR_C"/>
</dbReference>
<dbReference type="PANTHER" id="PTHR43214">
    <property type="entry name" value="TWO-COMPONENT RESPONSE REGULATOR"/>
    <property type="match status" value="1"/>
</dbReference>
<dbReference type="RefSeq" id="WP_250194818.1">
    <property type="nucleotide sequence ID" value="NZ_CP097635.1"/>
</dbReference>
<dbReference type="SUPFAM" id="SSF46894">
    <property type="entry name" value="C-terminal effector domain of the bipartite response regulators"/>
    <property type="match status" value="1"/>
</dbReference>
<accession>A0ABY4RZX8</accession>
<dbReference type="CDD" id="cd06170">
    <property type="entry name" value="LuxR_C_like"/>
    <property type="match status" value="1"/>
</dbReference>
<evidence type="ECO:0000256" key="2">
    <source>
        <dbReference type="ARBA" id="ARBA00023125"/>
    </source>
</evidence>
<gene>
    <name evidence="6" type="ORF">MW290_11650</name>
</gene>
<dbReference type="PANTHER" id="PTHR43214:SF43">
    <property type="entry name" value="TWO-COMPONENT RESPONSE REGULATOR"/>
    <property type="match status" value="1"/>
</dbReference>
<evidence type="ECO:0000256" key="1">
    <source>
        <dbReference type="ARBA" id="ARBA00022553"/>
    </source>
</evidence>
<evidence type="ECO:0000256" key="3">
    <source>
        <dbReference type="PROSITE-ProRule" id="PRU00169"/>
    </source>
</evidence>
<proteinExistence type="predicted"/>
<dbReference type="PROSITE" id="PS50110">
    <property type="entry name" value="RESPONSE_REGULATORY"/>
    <property type="match status" value="1"/>
</dbReference>